<evidence type="ECO:0000256" key="1">
    <source>
        <dbReference type="SAM" id="MobiDB-lite"/>
    </source>
</evidence>
<comment type="caution">
    <text evidence="3">The sequence shown here is derived from an EMBL/GenBank/DDBJ whole genome shotgun (WGS) entry which is preliminary data.</text>
</comment>
<name>A0AA39WJR8_9PEZI</name>
<keyword evidence="4" id="KW-1185">Reference proteome</keyword>
<dbReference type="PANTHER" id="PTHR24148:SF82">
    <property type="entry name" value="HETEROKARYON INCOMPATIBILITY DOMAIN-CONTAINING PROTEIN"/>
    <property type="match status" value="1"/>
</dbReference>
<organism evidence="3 4">
    <name type="scientific">Immersiella caudata</name>
    <dbReference type="NCBI Taxonomy" id="314043"/>
    <lineage>
        <taxon>Eukaryota</taxon>
        <taxon>Fungi</taxon>
        <taxon>Dikarya</taxon>
        <taxon>Ascomycota</taxon>
        <taxon>Pezizomycotina</taxon>
        <taxon>Sordariomycetes</taxon>
        <taxon>Sordariomycetidae</taxon>
        <taxon>Sordariales</taxon>
        <taxon>Lasiosphaeriaceae</taxon>
        <taxon>Immersiella</taxon>
    </lineage>
</organism>
<evidence type="ECO:0000259" key="2">
    <source>
        <dbReference type="Pfam" id="PF06985"/>
    </source>
</evidence>
<dbReference type="Pfam" id="PF06985">
    <property type="entry name" value="HET"/>
    <property type="match status" value="1"/>
</dbReference>
<feature type="region of interest" description="Disordered" evidence="1">
    <location>
        <begin position="577"/>
        <end position="607"/>
    </location>
</feature>
<feature type="domain" description="Heterokaryon incompatibility" evidence="2">
    <location>
        <begin position="109"/>
        <end position="236"/>
    </location>
</feature>
<reference evidence="3" key="1">
    <citation type="submission" date="2023-06" db="EMBL/GenBank/DDBJ databases">
        <title>Genome-scale phylogeny and comparative genomics of the fungal order Sordariales.</title>
        <authorList>
            <consortium name="Lawrence Berkeley National Laboratory"/>
            <person name="Hensen N."/>
            <person name="Bonometti L."/>
            <person name="Westerberg I."/>
            <person name="Brannstrom I.O."/>
            <person name="Guillou S."/>
            <person name="Cros-Aarteil S."/>
            <person name="Calhoun S."/>
            <person name="Haridas S."/>
            <person name="Kuo A."/>
            <person name="Mondo S."/>
            <person name="Pangilinan J."/>
            <person name="Riley R."/>
            <person name="Labutti K."/>
            <person name="Andreopoulos B."/>
            <person name="Lipzen A."/>
            <person name="Chen C."/>
            <person name="Yanf M."/>
            <person name="Daum C."/>
            <person name="Ng V."/>
            <person name="Clum A."/>
            <person name="Steindorff A."/>
            <person name="Ohm R."/>
            <person name="Martin F."/>
            <person name="Silar P."/>
            <person name="Natvig D."/>
            <person name="Lalanne C."/>
            <person name="Gautier V."/>
            <person name="Ament-Velasquez S.L."/>
            <person name="Kruys A."/>
            <person name="Hutchinson M.I."/>
            <person name="Powell A.J."/>
            <person name="Barry K."/>
            <person name="Miller A.N."/>
            <person name="Grigoriev I.V."/>
            <person name="Debuchy R."/>
            <person name="Gladieux P."/>
            <person name="Thoren M.H."/>
            <person name="Johannesson H."/>
        </authorList>
    </citation>
    <scope>NUCLEOTIDE SEQUENCE</scope>
    <source>
        <strain evidence="3">CBS 606.72</strain>
    </source>
</reference>
<dbReference type="Proteomes" id="UP001175000">
    <property type="component" value="Unassembled WGS sequence"/>
</dbReference>
<dbReference type="EMBL" id="JAULSU010000005">
    <property type="protein sequence ID" value="KAK0616708.1"/>
    <property type="molecule type" value="Genomic_DNA"/>
</dbReference>
<evidence type="ECO:0000313" key="4">
    <source>
        <dbReference type="Proteomes" id="UP001175000"/>
    </source>
</evidence>
<dbReference type="InterPro" id="IPR010730">
    <property type="entry name" value="HET"/>
</dbReference>
<dbReference type="AlphaFoldDB" id="A0AA39WJR8"/>
<proteinExistence type="predicted"/>
<accession>A0AA39WJR8</accession>
<evidence type="ECO:0000313" key="3">
    <source>
        <dbReference type="EMBL" id="KAK0616708.1"/>
    </source>
</evidence>
<gene>
    <name evidence="3" type="ORF">B0T14DRAFT_523662</name>
</gene>
<sequence>MSSPPKPVAKNLVLYNVERVFDPLASRRRRTRDSMPKPFDGDLSLDHSRAKLPITYGIDLQQHAQVSTYEYQPLREGEIRLLQFREESDTRSISAKLIHVDLQSAAKSYIAISYCWGPKDTSRCLSISDNTVLAISQTVEDLLQHIVSGEVTSIWIDAICINQVDDKDKNQQIRLMRDIYTAASETVAWLGQPSAPDKLWRYLHSYDNNLSWRDHVDDILEVLSAPWFGRVWVIQEVGCSESIRVLFGGISMSWDYFCDLNFYLNESGVMNKILHDSEFVNRREALTQAWATPAYFVRFLMIVRASIQNAAKESDPGSALNPLDSFLLDTRLHKATDPRDKVYSLLGIVKPASRHLLFADYANDSVDSAFREAACLCYCRGRLALLGLCGTAIPRKSVKYPFTPSWVPDLTVTLPGTVWSSRYDDYDTSWARAPAIVRMIEKQMLHQPPPGTALYVIPLRLLSIVGGIADTIAGISTEPPLAKPDLNELCNQVNDHSAPVHLITTEGDYRKKVVRETMELCKRTQPYPSGAEYTPGRICWKTLTADLDGTHGRADASFFDEAFKVYRRMEFGEVEDEDALEADAREKHKGKDTASKEPEHSGNAMTEEEFQAKVYEVRVMHARIERAMSMAAAGVHRRVFWTKRGYVGLATVGIQEGDSVMLLRGACVPFILRHADMCGCGGSGVGPVLTPVSDPLVVKGEDGSQETSEGGEKEAKKCVFKIVCEAYVCGMMDDFSPADAKETILVW</sequence>
<dbReference type="PANTHER" id="PTHR24148">
    <property type="entry name" value="ANKYRIN REPEAT DOMAIN-CONTAINING PROTEIN 39 HOMOLOG-RELATED"/>
    <property type="match status" value="1"/>
</dbReference>
<protein>
    <submittedName>
        <fullName evidence="3">Heterokaryon incompatibility protein-domain-containing protein</fullName>
    </submittedName>
</protein>
<dbReference type="InterPro" id="IPR052895">
    <property type="entry name" value="HetReg/Transcr_Mod"/>
</dbReference>
<feature type="compositionally biased region" description="Basic and acidic residues" evidence="1">
    <location>
        <begin position="582"/>
        <end position="600"/>
    </location>
</feature>